<protein>
    <submittedName>
        <fullName evidence="2">Uncharacterized protein</fullName>
    </submittedName>
</protein>
<gene>
    <name evidence="2" type="ORF">FEM48_Zijuj07G0157000</name>
</gene>
<reference evidence="2" key="1">
    <citation type="journal article" date="2021" name="Front. Plant Sci.">
        <title>Chromosome-Scale Genome Assembly for Chinese Sour Jujube and Insights Into Its Genome Evolution and Domestication Signature.</title>
        <authorList>
            <person name="Shen L.-Y."/>
            <person name="Luo H."/>
            <person name="Wang X.-L."/>
            <person name="Wang X.-M."/>
            <person name="Qiu X.-J."/>
            <person name="Liu H."/>
            <person name="Zhou S.-S."/>
            <person name="Jia K.-H."/>
            <person name="Nie S."/>
            <person name="Bao Y.-T."/>
            <person name="Zhang R.-G."/>
            <person name="Yun Q.-Z."/>
            <person name="Chai Y.-H."/>
            <person name="Lu J.-Y."/>
            <person name="Li Y."/>
            <person name="Zhao S.-W."/>
            <person name="Mao J.-F."/>
            <person name="Jia S.-G."/>
            <person name="Mao Y.-M."/>
        </authorList>
    </citation>
    <scope>NUCLEOTIDE SEQUENCE</scope>
    <source>
        <strain evidence="2">AT0</strain>
        <tissue evidence="2">Leaf</tissue>
    </source>
</reference>
<dbReference type="AlphaFoldDB" id="A0A978V5H8"/>
<evidence type="ECO:0000313" key="2">
    <source>
        <dbReference type="EMBL" id="KAH7522611.1"/>
    </source>
</evidence>
<sequence>MNCLRNDNEYDDEMSPVANCRKVEVRDQRNGRPYAMRNISIIRSVTYDLDIAGPVKYLINFIDIPAHFTIKKAILSAESSVKEFIFGSNNQSEESEIEKLGSESAKKHP</sequence>
<evidence type="ECO:0000256" key="1">
    <source>
        <dbReference type="SAM" id="MobiDB-lite"/>
    </source>
</evidence>
<comment type="caution">
    <text evidence="2">The sequence shown here is derived from an EMBL/GenBank/DDBJ whole genome shotgun (WGS) entry which is preliminary data.</text>
</comment>
<feature type="compositionally biased region" description="Basic and acidic residues" evidence="1">
    <location>
        <begin position="97"/>
        <end position="109"/>
    </location>
</feature>
<dbReference type="EMBL" id="JAEACU010000007">
    <property type="protein sequence ID" value="KAH7522611.1"/>
    <property type="molecule type" value="Genomic_DNA"/>
</dbReference>
<proteinExistence type="predicted"/>
<feature type="region of interest" description="Disordered" evidence="1">
    <location>
        <begin position="88"/>
        <end position="109"/>
    </location>
</feature>
<name>A0A978V5H8_ZIZJJ</name>
<evidence type="ECO:0000313" key="3">
    <source>
        <dbReference type="Proteomes" id="UP000813462"/>
    </source>
</evidence>
<accession>A0A978V5H8</accession>
<dbReference type="Proteomes" id="UP000813462">
    <property type="component" value="Unassembled WGS sequence"/>
</dbReference>
<organism evidence="2 3">
    <name type="scientific">Ziziphus jujuba var. spinosa</name>
    <dbReference type="NCBI Taxonomy" id="714518"/>
    <lineage>
        <taxon>Eukaryota</taxon>
        <taxon>Viridiplantae</taxon>
        <taxon>Streptophyta</taxon>
        <taxon>Embryophyta</taxon>
        <taxon>Tracheophyta</taxon>
        <taxon>Spermatophyta</taxon>
        <taxon>Magnoliopsida</taxon>
        <taxon>eudicotyledons</taxon>
        <taxon>Gunneridae</taxon>
        <taxon>Pentapetalae</taxon>
        <taxon>rosids</taxon>
        <taxon>fabids</taxon>
        <taxon>Rosales</taxon>
        <taxon>Rhamnaceae</taxon>
        <taxon>Paliureae</taxon>
        <taxon>Ziziphus</taxon>
    </lineage>
</organism>